<dbReference type="Proteomes" id="UP000240883">
    <property type="component" value="Unassembled WGS sequence"/>
</dbReference>
<evidence type="ECO:0008006" key="3">
    <source>
        <dbReference type="Google" id="ProtNLM"/>
    </source>
</evidence>
<keyword evidence="2" id="KW-1185">Reference proteome</keyword>
<dbReference type="STRING" id="1448308.A0A2T2P4Q4"/>
<dbReference type="SUPFAM" id="SSF89562">
    <property type="entry name" value="RraA-like"/>
    <property type="match status" value="1"/>
</dbReference>
<dbReference type="Gene3D" id="3.50.30.40">
    <property type="entry name" value="Ribonuclease E inhibitor RraA/RraA-like"/>
    <property type="match status" value="2"/>
</dbReference>
<organism evidence="1 2">
    <name type="scientific">Corynespora cassiicola Philippines</name>
    <dbReference type="NCBI Taxonomy" id="1448308"/>
    <lineage>
        <taxon>Eukaryota</taxon>
        <taxon>Fungi</taxon>
        <taxon>Dikarya</taxon>
        <taxon>Ascomycota</taxon>
        <taxon>Pezizomycotina</taxon>
        <taxon>Dothideomycetes</taxon>
        <taxon>Pleosporomycetidae</taxon>
        <taxon>Pleosporales</taxon>
        <taxon>Corynesporascaceae</taxon>
        <taxon>Corynespora</taxon>
    </lineage>
</organism>
<sequence length="196" mass="21667">MLVTQLPPLASNTEIRDDLVRLHAPHSGYLSELNMLFPKTEALPKLFGPAYAVCIVPAHDTISPKPSSHFAYAIPPDSICYISACCGGLMNTRAQKHCTLGFGLLGNRTSILGSGTFTRLYKLNVRVSYRTKELQEAQVEIRPKNMVLGDAYGVIAVPPKLAEECFRLCDARWNIDQATRECLAKGENICPSIQRF</sequence>
<dbReference type="EMBL" id="KZ678130">
    <property type="protein sequence ID" value="PSN72670.1"/>
    <property type="molecule type" value="Genomic_DNA"/>
</dbReference>
<proteinExistence type="predicted"/>
<reference evidence="1 2" key="1">
    <citation type="journal article" date="2018" name="Front. Microbiol.">
        <title>Genome-Wide Analysis of Corynespora cassiicola Leaf Fall Disease Putative Effectors.</title>
        <authorList>
            <person name="Lopez D."/>
            <person name="Ribeiro S."/>
            <person name="Label P."/>
            <person name="Fumanal B."/>
            <person name="Venisse J.S."/>
            <person name="Kohler A."/>
            <person name="de Oliveira R.R."/>
            <person name="Labutti K."/>
            <person name="Lipzen A."/>
            <person name="Lail K."/>
            <person name="Bauer D."/>
            <person name="Ohm R.A."/>
            <person name="Barry K.W."/>
            <person name="Spatafora J."/>
            <person name="Grigoriev I.V."/>
            <person name="Martin F.M."/>
            <person name="Pujade-Renaud V."/>
        </authorList>
    </citation>
    <scope>NUCLEOTIDE SEQUENCE [LARGE SCALE GENOMIC DNA]</scope>
    <source>
        <strain evidence="1 2">Philippines</strain>
    </source>
</reference>
<dbReference type="OrthoDB" id="1476984at2759"/>
<name>A0A2T2P4Q4_CORCC</name>
<evidence type="ECO:0000313" key="2">
    <source>
        <dbReference type="Proteomes" id="UP000240883"/>
    </source>
</evidence>
<dbReference type="AlphaFoldDB" id="A0A2T2P4Q4"/>
<gene>
    <name evidence="1" type="ORF">BS50DRAFT_597872</name>
</gene>
<evidence type="ECO:0000313" key="1">
    <source>
        <dbReference type="EMBL" id="PSN72670.1"/>
    </source>
</evidence>
<dbReference type="InterPro" id="IPR036704">
    <property type="entry name" value="RraA/RraA-like_sf"/>
</dbReference>
<protein>
    <recommendedName>
        <fullName evidence="3">RraA-like protein</fullName>
    </recommendedName>
</protein>
<accession>A0A2T2P4Q4</accession>